<name>A0A0F9TR68_9ZZZZ</name>
<sequence length="155" mass="17054">MLIEHVFVTTLEKDQAFALAAEMLHRSGFLATASGPDALNAECGGRAPGNPSRCPQRVHLVFDRGRVTVAAGITLRNGSDKVKPLHKQMMLSLVDGFDELLVKQVDIDRALAGWRVVHDEIARRRRRITRVSIGCLSLLLALVAACIVFVWIELS</sequence>
<feature type="transmembrane region" description="Helical" evidence="1">
    <location>
        <begin position="131"/>
        <end position="152"/>
    </location>
</feature>
<reference evidence="2" key="1">
    <citation type="journal article" date="2015" name="Nature">
        <title>Complex archaea that bridge the gap between prokaryotes and eukaryotes.</title>
        <authorList>
            <person name="Spang A."/>
            <person name="Saw J.H."/>
            <person name="Jorgensen S.L."/>
            <person name="Zaremba-Niedzwiedzka K."/>
            <person name="Martijn J."/>
            <person name="Lind A.E."/>
            <person name="van Eijk R."/>
            <person name="Schleper C."/>
            <person name="Guy L."/>
            <person name="Ettema T.J."/>
        </authorList>
    </citation>
    <scope>NUCLEOTIDE SEQUENCE</scope>
</reference>
<proteinExistence type="predicted"/>
<evidence type="ECO:0000256" key="1">
    <source>
        <dbReference type="SAM" id="Phobius"/>
    </source>
</evidence>
<gene>
    <name evidence="2" type="ORF">LCGC14_0315800</name>
</gene>
<dbReference type="EMBL" id="LAZR01000210">
    <property type="protein sequence ID" value="KKN81814.1"/>
    <property type="molecule type" value="Genomic_DNA"/>
</dbReference>
<keyword evidence="1" id="KW-0472">Membrane</keyword>
<dbReference type="AlphaFoldDB" id="A0A0F9TR68"/>
<organism evidence="2">
    <name type="scientific">marine sediment metagenome</name>
    <dbReference type="NCBI Taxonomy" id="412755"/>
    <lineage>
        <taxon>unclassified sequences</taxon>
        <taxon>metagenomes</taxon>
        <taxon>ecological metagenomes</taxon>
    </lineage>
</organism>
<accession>A0A0F9TR68</accession>
<evidence type="ECO:0000313" key="2">
    <source>
        <dbReference type="EMBL" id="KKN81814.1"/>
    </source>
</evidence>
<keyword evidence="1" id="KW-1133">Transmembrane helix</keyword>
<keyword evidence="1" id="KW-0812">Transmembrane</keyword>
<comment type="caution">
    <text evidence="2">The sequence shown here is derived from an EMBL/GenBank/DDBJ whole genome shotgun (WGS) entry which is preliminary data.</text>
</comment>
<protein>
    <submittedName>
        <fullName evidence="2">Uncharacterized protein</fullName>
    </submittedName>
</protein>